<dbReference type="Proteomes" id="UP000231701">
    <property type="component" value="Chromosome"/>
</dbReference>
<name>A0A2K8L147_MARES</name>
<dbReference type="EMBL" id="CP018799">
    <property type="protein sequence ID" value="ATX79531.1"/>
    <property type="molecule type" value="Genomic_DNA"/>
</dbReference>
<keyword evidence="1" id="KW-1133">Transmembrane helix</keyword>
<dbReference type="AlphaFoldDB" id="A0A2K8L147"/>
<sequence>MVLEQHDIVQINYNKDYLRCHLFSAILWTVKSIIGSGYYECFSAIPMILFTAMAWTQKSRLKVVTNPLFPVGDKKK</sequence>
<protein>
    <submittedName>
        <fullName evidence="2">Uncharacterized protein</fullName>
    </submittedName>
</protein>
<keyword evidence="3" id="KW-1185">Reference proteome</keyword>
<keyword evidence="1" id="KW-0472">Membrane</keyword>
<organism evidence="2 3">
    <name type="scientific">Mariprofundus aestuarium</name>
    <dbReference type="NCBI Taxonomy" id="1921086"/>
    <lineage>
        <taxon>Bacteria</taxon>
        <taxon>Pseudomonadati</taxon>
        <taxon>Pseudomonadota</taxon>
        <taxon>Candidatius Mariprofundia</taxon>
        <taxon>Mariprofundales</taxon>
        <taxon>Mariprofundaceae</taxon>
        <taxon>Mariprofundus</taxon>
    </lineage>
</organism>
<evidence type="ECO:0000256" key="1">
    <source>
        <dbReference type="SAM" id="Phobius"/>
    </source>
</evidence>
<feature type="transmembrane region" description="Helical" evidence="1">
    <location>
        <begin position="37"/>
        <end position="55"/>
    </location>
</feature>
<evidence type="ECO:0000313" key="2">
    <source>
        <dbReference type="EMBL" id="ATX79531.1"/>
    </source>
</evidence>
<reference evidence="2 3" key="1">
    <citation type="submission" date="2016-12" db="EMBL/GenBank/DDBJ databases">
        <title>Isolation and genomic insights into novel planktonic Zetaproteobacteria from stratified waters of the Chesapeake Bay.</title>
        <authorList>
            <person name="McAllister S.M."/>
            <person name="Kato S."/>
            <person name="Chan C.S."/>
            <person name="Chiu B.K."/>
            <person name="Field E.K."/>
        </authorList>
    </citation>
    <scope>NUCLEOTIDE SEQUENCE [LARGE SCALE GENOMIC DNA]</scope>
    <source>
        <strain evidence="2 3">CP-5</strain>
    </source>
</reference>
<keyword evidence="1" id="KW-0812">Transmembrane</keyword>
<proteinExistence type="predicted"/>
<evidence type="ECO:0000313" key="3">
    <source>
        <dbReference type="Proteomes" id="UP000231701"/>
    </source>
</evidence>
<gene>
    <name evidence="2" type="ORF">Ga0123461_1112</name>
</gene>
<accession>A0A2K8L147</accession>
<dbReference type="KEGG" id="maes:Ga0123461_1112"/>